<evidence type="ECO:0000313" key="3">
    <source>
        <dbReference type="Proteomes" id="UP000031030"/>
    </source>
</evidence>
<dbReference type="GO" id="GO:0004806">
    <property type="term" value="F:triacylglycerol lipase activity"/>
    <property type="evidence" value="ECO:0007669"/>
    <property type="project" value="InterPro"/>
</dbReference>
<dbReference type="GO" id="GO:0016042">
    <property type="term" value="P:lipid catabolic process"/>
    <property type="evidence" value="ECO:0007669"/>
    <property type="project" value="InterPro"/>
</dbReference>
<dbReference type="InterPro" id="IPR005152">
    <property type="entry name" value="Lipase_secreted"/>
</dbReference>
<gene>
    <name evidence="2" type="ORF">LK09_09120</name>
</gene>
<keyword evidence="1" id="KW-1133">Transmembrane helix</keyword>
<dbReference type="AlphaFoldDB" id="A0A0B2A4K9"/>
<evidence type="ECO:0000256" key="1">
    <source>
        <dbReference type="SAM" id="Phobius"/>
    </source>
</evidence>
<sequence length="596" mass="63402">MPEMSVAAVRRRWGSAAHRFRHLPRWARAGLALVAILLGIYLISRPTMSLAIMAIVVGAGFLVQGVLVLAVDEERPPEGAWWRRSRALDGGLWITAGLFILLFLGLTVRLLAVVVAVALMATGARQLIGSYRRTQSLDHRIADAAFGIATIAFGLLALLWPDITLIIAAVVFGARLIMSGATELWRAVRGGTVVPRPRRLRAPRGPLRILGALCTVLVVVLAAAVSLAVRSETPVVDQFYAAPREVPHEPGKLIRAAPFTRDVPADAVGWRILYTTRRGDGASAVASAIVVVPRVGPGDWPVINWDHGTTGYAQICAPSLLPHPFDVGALFVLPQIIERGWALVATDYIGLGTVGPHPYLVGKDSAYATLDALRAAKTLHAARLGDESVVWGHSQGGAAALWTGALAKKYAPELKIEGVAALAPAANLPGLTGSLNQFIGGSVFASFVAAAYSATYSDVTWSEYIRPGAEPVVRAMSERCLTGAGLYVSVLDALSLTRDPDIFGESPTIGPLGRRLEENVPPATITVPLLIAQGDTDPIVLPAVQKSYIARVRSAGEHVDYRTFAGEDHVGLVKPGSPLIPVLFSWTASRFATPVL</sequence>
<feature type="transmembrane region" description="Helical" evidence="1">
    <location>
        <begin position="26"/>
        <end position="43"/>
    </location>
</feature>
<name>A0A0B2A4K9_9MICO</name>
<keyword evidence="1" id="KW-0812">Transmembrane</keyword>
<dbReference type="EMBL" id="JTDK01000007">
    <property type="protein sequence ID" value="KHK97990.1"/>
    <property type="molecule type" value="Genomic_DNA"/>
</dbReference>
<dbReference type="Pfam" id="PF03729">
    <property type="entry name" value="DUF308"/>
    <property type="match status" value="2"/>
</dbReference>
<dbReference type="InterPro" id="IPR029058">
    <property type="entry name" value="AB_hydrolase_fold"/>
</dbReference>
<accession>A0A0B2A4K9</accession>
<feature type="transmembrane region" description="Helical" evidence="1">
    <location>
        <begin position="209"/>
        <end position="229"/>
    </location>
</feature>
<dbReference type="PANTHER" id="PTHR34853">
    <property type="match status" value="1"/>
</dbReference>
<evidence type="ECO:0008006" key="4">
    <source>
        <dbReference type="Google" id="ProtNLM"/>
    </source>
</evidence>
<protein>
    <recommendedName>
        <fullName evidence="4">Lipase</fullName>
    </recommendedName>
</protein>
<dbReference type="Proteomes" id="UP000031030">
    <property type="component" value="Unassembled WGS sequence"/>
</dbReference>
<keyword evidence="3" id="KW-1185">Reference proteome</keyword>
<dbReference type="InterPro" id="IPR005325">
    <property type="entry name" value="DUF308_memb"/>
</dbReference>
<feature type="transmembrane region" description="Helical" evidence="1">
    <location>
        <begin position="50"/>
        <end position="71"/>
    </location>
</feature>
<organism evidence="2 3">
    <name type="scientific">Microbacterium mangrovi</name>
    <dbReference type="NCBI Taxonomy" id="1348253"/>
    <lineage>
        <taxon>Bacteria</taxon>
        <taxon>Bacillati</taxon>
        <taxon>Actinomycetota</taxon>
        <taxon>Actinomycetes</taxon>
        <taxon>Micrococcales</taxon>
        <taxon>Microbacteriaceae</taxon>
        <taxon>Microbacterium</taxon>
    </lineage>
</organism>
<dbReference type="PANTHER" id="PTHR34853:SF1">
    <property type="entry name" value="LIPASE 5"/>
    <property type="match status" value="1"/>
</dbReference>
<dbReference type="Gene3D" id="3.40.50.1820">
    <property type="entry name" value="alpha/beta hydrolase"/>
    <property type="match status" value="1"/>
</dbReference>
<keyword evidence="1" id="KW-0472">Membrane</keyword>
<feature type="transmembrane region" description="Helical" evidence="1">
    <location>
        <begin position="91"/>
        <end position="120"/>
    </location>
</feature>
<feature type="transmembrane region" description="Helical" evidence="1">
    <location>
        <begin position="141"/>
        <end position="160"/>
    </location>
</feature>
<evidence type="ECO:0000313" key="2">
    <source>
        <dbReference type="EMBL" id="KHK97990.1"/>
    </source>
</evidence>
<reference evidence="2 3" key="1">
    <citation type="submission" date="2014-11" db="EMBL/GenBank/DDBJ databases">
        <title>Genome sequence of Microbacterium mangrovi MUSC 115(T).</title>
        <authorList>
            <person name="Lee L.-H."/>
        </authorList>
    </citation>
    <scope>NUCLEOTIDE SEQUENCE [LARGE SCALE GENOMIC DNA]</scope>
    <source>
        <strain evidence="2 3">MUSC 115</strain>
    </source>
</reference>
<proteinExistence type="predicted"/>
<dbReference type="RefSeq" id="WP_039398521.1">
    <property type="nucleotide sequence ID" value="NZ_JTDK01000007.1"/>
</dbReference>
<dbReference type="Pfam" id="PF03583">
    <property type="entry name" value="LIP"/>
    <property type="match status" value="1"/>
</dbReference>
<dbReference type="SUPFAM" id="SSF53474">
    <property type="entry name" value="alpha/beta-Hydrolases"/>
    <property type="match status" value="1"/>
</dbReference>
<comment type="caution">
    <text evidence="2">The sequence shown here is derived from an EMBL/GenBank/DDBJ whole genome shotgun (WGS) entry which is preliminary data.</text>
</comment>
<feature type="transmembrane region" description="Helical" evidence="1">
    <location>
        <begin position="166"/>
        <end position="188"/>
    </location>
</feature>
<dbReference type="STRING" id="1348253.LK09_09120"/>
<dbReference type="Gene3D" id="1.10.260.130">
    <property type="match status" value="1"/>
</dbReference>